<comment type="caution">
    <text evidence="2">The sequence shown here is derived from an EMBL/GenBank/DDBJ whole genome shotgun (WGS) entry which is preliminary data.</text>
</comment>
<reference evidence="2 3" key="1">
    <citation type="submission" date="2015-08" db="EMBL/GenBank/DDBJ databases">
        <title>Next Generation Sequencing and Analysis of the Genome of Puccinia sorghi L Schw, the Causal Agent of Maize Common Rust.</title>
        <authorList>
            <person name="Rochi L."/>
            <person name="Burguener G."/>
            <person name="Darino M."/>
            <person name="Turjanski A."/>
            <person name="Kreff E."/>
            <person name="Dieguez M.J."/>
            <person name="Sacco F."/>
        </authorList>
    </citation>
    <scope>NUCLEOTIDE SEQUENCE [LARGE SCALE GENOMIC DNA]</scope>
    <source>
        <strain evidence="2 3">RO10H11247</strain>
    </source>
</reference>
<dbReference type="VEuPathDB" id="FungiDB:VP01_321g1"/>
<keyword evidence="1" id="KW-0812">Transmembrane</keyword>
<name>A0A0L6UYD0_9BASI</name>
<proteinExistence type="predicted"/>
<evidence type="ECO:0000256" key="1">
    <source>
        <dbReference type="SAM" id="Phobius"/>
    </source>
</evidence>
<organism evidence="2 3">
    <name type="scientific">Puccinia sorghi</name>
    <dbReference type="NCBI Taxonomy" id="27349"/>
    <lineage>
        <taxon>Eukaryota</taxon>
        <taxon>Fungi</taxon>
        <taxon>Dikarya</taxon>
        <taxon>Basidiomycota</taxon>
        <taxon>Pucciniomycotina</taxon>
        <taxon>Pucciniomycetes</taxon>
        <taxon>Pucciniales</taxon>
        <taxon>Pucciniaceae</taxon>
        <taxon>Puccinia</taxon>
    </lineage>
</organism>
<evidence type="ECO:0000313" key="2">
    <source>
        <dbReference type="EMBL" id="KNZ53504.1"/>
    </source>
</evidence>
<feature type="transmembrane region" description="Helical" evidence="1">
    <location>
        <begin position="213"/>
        <end position="231"/>
    </location>
</feature>
<keyword evidence="3" id="KW-1185">Reference proteome</keyword>
<sequence>MRKYVGFFFHIICLGVFFFVLSYIPYPACCCAEIARSHTRYNIKIKLHLFTYVLVLCGVTIRFLKDSSILDNAAEKKKKLLIPGVDSVFLFSEPADNRKCKSVLTIGTCVIGKCVLSWCKKEKENHPRYFGVGKIRESLCCTFLDRYKLRRERDILKENYLLVDNQHDFSIRKKSDLSLNALLNSCVNLYSKIMGNVNFNQKIQQQKIGCCPYIFYTIIYGLSFIQKSLILDDAIKSIMIFFNSLDKFSIFKISTKWVQHFNQNKLESIFDLMLGSFCQPFSPKVENFKLHALKNMKKGWKKYIYIYIFEVLGMWKNWVSGLALLLDNKKMFQIYKKGNKNIEE</sequence>
<evidence type="ECO:0000313" key="3">
    <source>
        <dbReference type="Proteomes" id="UP000037035"/>
    </source>
</evidence>
<feature type="transmembrane region" description="Helical" evidence="1">
    <location>
        <begin position="47"/>
        <end position="64"/>
    </location>
</feature>
<dbReference type="AlphaFoldDB" id="A0A0L6UYD0"/>
<accession>A0A0L6UYD0</accession>
<feature type="transmembrane region" description="Helical" evidence="1">
    <location>
        <begin position="6"/>
        <end position="26"/>
    </location>
</feature>
<dbReference type="EMBL" id="LAVV01008191">
    <property type="protein sequence ID" value="KNZ53504.1"/>
    <property type="molecule type" value="Genomic_DNA"/>
</dbReference>
<gene>
    <name evidence="2" type="ORF">VP01_321g1</name>
</gene>
<protein>
    <submittedName>
        <fullName evidence="2">Uncharacterized protein</fullName>
    </submittedName>
</protein>
<dbReference type="Proteomes" id="UP000037035">
    <property type="component" value="Unassembled WGS sequence"/>
</dbReference>
<feature type="transmembrane region" description="Helical" evidence="1">
    <location>
        <begin position="304"/>
        <end position="326"/>
    </location>
</feature>
<keyword evidence="1" id="KW-0472">Membrane</keyword>
<keyword evidence="1" id="KW-1133">Transmembrane helix</keyword>